<dbReference type="EMBL" id="QNRR01000006">
    <property type="protein sequence ID" value="RBP42336.1"/>
    <property type="molecule type" value="Genomic_DNA"/>
</dbReference>
<organism evidence="1 2">
    <name type="scientific">Roseimicrobium gellanilyticum</name>
    <dbReference type="NCBI Taxonomy" id="748857"/>
    <lineage>
        <taxon>Bacteria</taxon>
        <taxon>Pseudomonadati</taxon>
        <taxon>Verrucomicrobiota</taxon>
        <taxon>Verrucomicrobiia</taxon>
        <taxon>Verrucomicrobiales</taxon>
        <taxon>Verrucomicrobiaceae</taxon>
        <taxon>Roseimicrobium</taxon>
    </lineage>
</organism>
<sequence length="164" mass="18391">MKATKRFIVWVGAFALLAFSSIESAGHIILSRGVRSDDSLVPLEFSQATDSRKQWEIITAAMEAGPDGGYTLTNVDVERAKELVYVALTCAPEEWEGGGSVFVYSTTVRFLGEVYPGVPKRNETMHNQILLRQLREILYQHPPQGWRIVWASLFGEWRNSGEGE</sequence>
<name>A0A366HHV3_9BACT</name>
<evidence type="ECO:0000313" key="1">
    <source>
        <dbReference type="EMBL" id="RBP42336.1"/>
    </source>
</evidence>
<comment type="caution">
    <text evidence="1">The sequence shown here is derived from an EMBL/GenBank/DDBJ whole genome shotgun (WGS) entry which is preliminary data.</text>
</comment>
<reference evidence="1 2" key="1">
    <citation type="submission" date="2018-06" db="EMBL/GenBank/DDBJ databases">
        <title>Genomic Encyclopedia of Type Strains, Phase IV (KMG-IV): sequencing the most valuable type-strain genomes for metagenomic binning, comparative biology and taxonomic classification.</title>
        <authorList>
            <person name="Goeker M."/>
        </authorList>
    </citation>
    <scope>NUCLEOTIDE SEQUENCE [LARGE SCALE GENOMIC DNA]</scope>
    <source>
        <strain evidence="1 2">DSM 25532</strain>
    </source>
</reference>
<gene>
    <name evidence="1" type="ORF">DES53_10640</name>
</gene>
<evidence type="ECO:0000313" key="2">
    <source>
        <dbReference type="Proteomes" id="UP000253426"/>
    </source>
</evidence>
<protein>
    <submittedName>
        <fullName evidence="1">Uncharacterized protein</fullName>
    </submittedName>
</protein>
<accession>A0A366HHV3</accession>
<dbReference type="AlphaFoldDB" id="A0A366HHV3"/>
<proteinExistence type="predicted"/>
<keyword evidence="2" id="KW-1185">Reference proteome</keyword>
<dbReference type="Proteomes" id="UP000253426">
    <property type="component" value="Unassembled WGS sequence"/>
</dbReference>
<dbReference type="RefSeq" id="WP_113959475.1">
    <property type="nucleotide sequence ID" value="NZ_QNRR01000006.1"/>
</dbReference>